<evidence type="ECO:0000313" key="1">
    <source>
        <dbReference type="EMBL" id="GBM80831.1"/>
    </source>
</evidence>
<keyword evidence="2" id="KW-1185">Reference proteome</keyword>
<accession>A0A4Y2ISK5</accession>
<evidence type="ECO:0000313" key="2">
    <source>
        <dbReference type="Proteomes" id="UP000499080"/>
    </source>
</evidence>
<dbReference type="Proteomes" id="UP000499080">
    <property type="component" value="Unassembled WGS sequence"/>
</dbReference>
<proteinExistence type="predicted"/>
<name>A0A4Y2ISK5_ARAVE</name>
<dbReference type="AlphaFoldDB" id="A0A4Y2ISK5"/>
<dbReference type="EMBL" id="BGPR01002906">
    <property type="protein sequence ID" value="GBM80831.1"/>
    <property type="molecule type" value="Genomic_DNA"/>
</dbReference>
<comment type="caution">
    <text evidence="1">The sequence shown here is derived from an EMBL/GenBank/DDBJ whole genome shotgun (WGS) entry which is preliminary data.</text>
</comment>
<sequence>MRANVALEPHSVRTTHPKSSVLTNNLFQYLKNSLDEQHKAGDYLMQMTPHADSALSDGNSFVTGIKKLVSRCDTCFSFGVSYIERYPKE</sequence>
<gene>
    <name evidence="1" type="ORF">AVEN_33437_1</name>
</gene>
<reference evidence="1 2" key="1">
    <citation type="journal article" date="2019" name="Sci. Rep.">
        <title>Orb-weaving spider Araneus ventricosus genome elucidates the spidroin gene catalogue.</title>
        <authorList>
            <person name="Kono N."/>
            <person name="Nakamura H."/>
            <person name="Ohtoshi R."/>
            <person name="Moran D.A.P."/>
            <person name="Shinohara A."/>
            <person name="Yoshida Y."/>
            <person name="Fujiwara M."/>
            <person name="Mori M."/>
            <person name="Tomita M."/>
            <person name="Arakawa K."/>
        </authorList>
    </citation>
    <scope>NUCLEOTIDE SEQUENCE [LARGE SCALE GENOMIC DNA]</scope>
</reference>
<organism evidence="1 2">
    <name type="scientific">Araneus ventricosus</name>
    <name type="common">Orbweaver spider</name>
    <name type="synonym">Epeira ventricosa</name>
    <dbReference type="NCBI Taxonomy" id="182803"/>
    <lineage>
        <taxon>Eukaryota</taxon>
        <taxon>Metazoa</taxon>
        <taxon>Ecdysozoa</taxon>
        <taxon>Arthropoda</taxon>
        <taxon>Chelicerata</taxon>
        <taxon>Arachnida</taxon>
        <taxon>Araneae</taxon>
        <taxon>Araneomorphae</taxon>
        <taxon>Entelegynae</taxon>
        <taxon>Araneoidea</taxon>
        <taxon>Araneidae</taxon>
        <taxon>Araneus</taxon>
    </lineage>
</organism>
<protein>
    <submittedName>
        <fullName evidence="1">Uncharacterized protein</fullName>
    </submittedName>
</protein>